<dbReference type="SUPFAM" id="SSF56784">
    <property type="entry name" value="HAD-like"/>
    <property type="match status" value="1"/>
</dbReference>
<evidence type="ECO:0000313" key="2">
    <source>
        <dbReference type="EMBL" id="GLQ05802.1"/>
    </source>
</evidence>
<dbReference type="EMBL" id="BSNF01000001">
    <property type="protein sequence ID" value="GLQ05802.1"/>
    <property type="molecule type" value="Genomic_DNA"/>
</dbReference>
<evidence type="ECO:0000313" key="3">
    <source>
        <dbReference type="Proteomes" id="UP001161409"/>
    </source>
</evidence>
<dbReference type="Proteomes" id="UP001161409">
    <property type="component" value="Unassembled WGS sequence"/>
</dbReference>
<comment type="caution">
    <text evidence="2">The sequence shown here is derived from an EMBL/GenBank/DDBJ whole genome shotgun (WGS) entry which is preliminary data.</text>
</comment>
<keyword evidence="3" id="KW-1185">Reference proteome</keyword>
<keyword evidence="1" id="KW-0007">Acetylation</keyword>
<dbReference type="NCBIfam" id="TIGR02247">
    <property type="entry name" value="HAD-1A3-hyp"/>
    <property type="match status" value="1"/>
</dbReference>
<accession>A0ABQ5U383</accession>
<dbReference type="PRINTS" id="PR00413">
    <property type="entry name" value="HADHALOGNASE"/>
</dbReference>
<dbReference type="InterPro" id="IPR006439">
    <property type="entry name" value="HAD-SF_hydro_IA"/>
</dbReference>
<reference evidence="2" key="1">
    <citation type="journal article" date="2014" name="Int. J. Syst. Evol. Microbiol.">
        <title>Complete genome of a new Firmicutes species belonging to the dominant human colonic microbiota ('Ruminococcus bicirculans') reveals two chromosomes and a selective capacity to utilize plant glucans.</title>
        <authorList>
            <consortium name="NISC Comparative Sequencing Program"/>
            <person name="Wegmann U."/>
            <person name="Louis P."/>
            <person name="Goesmann A."/>
            <person name="Henrissat B."/>
            <person name="Duncan S.H."/>
            <person name="Flint H.J."/>
        </authorList>
    </citation>
    <scope>NUCLEOTIDE SEQUENCE</scope>
    <source>
        <strain evidence="2">NBRC 103408</strain>
    </source>
</reference>
<dbReference type="InterPro" id="IPR023214">
    <property type="entry name" value="HAD_sf"/>
</dbReference>
<reference evidence="2" key="2">
    <citation type="submission" date="2023-01" db="EMBL/GenBank/DDBJ databases">
        <title>Draft genome sequence of Sneathiella chinensis strain NBRC 103408.</title>
        <authorList>
            <person name="Sun Q."/>
            <person name="Mori K."/>
        </authorList>
    </citation>
    <scope>NUCLEOTIDE SEQUENCE</scope>
    <source>
        <strain evidence="2">NBRC 103408</strain>
    </source>
</reference>
<dbReference type="InterPro" id="IPR023198">
    <property type="entry name" value="PGP-like_dom2"/>
</dbReference>
<organism evidence="2 3">
    <name type="scientific">Sneathiella chinensis</name>
    <dbReference type="NCBI Taxonomy" id="349750"/>
    <lineage>
        <taxon>Bacteria</taxon>
        <taxon>Pseudomonadati</taxon>
        <taxon>Pseudomonadota</taxon>
        <taxon>Alphaproteobacteria</taxon>
        <taxon>Sneathiellales</taxon>
        <taxon>Sneathiellaceae</taxon>
        <taxon>Sneathiella</taxon>
    </lineage>
</organism>
<dbReference type="SFLD" id="SFLDS00003">
    <property type="entry name" value="Haloacid_Dehalogenase"/>
    <property type="match status" value="1"/>
</dbReference>
<proteinExistence type="predicted"/>
<dbReference type="PANTHER" id="PTHR47829">
    <property type="entry name" value="HYDROLASE, PUTATIVE (AFU_ORTHOLOGUE AFUA_1G12880)-RELATED"/>
    <property type="match status" value="1"/>
</dbReference>
<evidence type="ECO:0000256" key="1">
    <source>
        <dbReference type="ARBA" id="ARBA00022990"/>
    </source>
</evidence>
<dbReference type="InterPro" id="IPR011945">
    <property type="entry name" value="HAD-SF_ppase_IA/epoxid_hydro_N"/>
</dbReference>
<dbReference type="PANTHER" id="PTHR47829:SF1">
    <property type="entry name" value="HAD FAMILY PHOSPHATASE"/>
    <property type="match status" value="1"/>
</dbReference>
<dbReference type="Gene3D" id="1.10.150.240">
    <property type="entry name" value="Putative phosphatase, domain 2"/>
    <property type="match status" value="1"/>
</dbReference>
<dbReference type="InterPro" id="IPR052898">
    <property type="entry name" value="ACAD10-like"/>
</dbReference>
<dbReference type="CDD" id="cd02603">
    <property type="entry name" value="HAD_sEH-N_like"/>
    <property type="match status" value="1"/>
</dbReference>
<dbReference type="Gene3D" id="3.40.50.1000">
    <property type="entry name" value="HAD superfamily/HAD-like"/>
    <property type="match status" value="1"/>
</dbReference>
<protein>
    <submittedName>
        <fullName evidence="2">Haloacid dehalogenase</fullName>
    </submittedName>
</protein>
<gene>
    <name evidence="2" type="ORF">GCM10007924_10230</name>
</gene>
<dbReference type="SFLD" id="SFLDG01129">
    <property type="entry name" value="C1.5:_HAD__Beta-PGM__Phosphata"/>
    <property type="match status" value="1"/>
</dbReference>
<sequence length="217" mass="23632">MITSILWDFGGVLTTSPFESFNRFETEKGLPHNFLRRVNSTNPDSNAWARFERSDINADQFDALFLEESTALGHPVRGNDVIRLLAGDIRPNMVAALKALSADYQCVCLTNNVSAGKGPGMSRTASAQKAVAEVMEIFDTVIQSSKIGLRKPDPQIYEYTCREMNVRPEQIVYLDDLGINLKPAAAMGMKTIKVVSEGQALKDLGAAVGKTFAGAEG</sequence>
<dbReference type="Pfam" id="PF00702">
    <property type="entry name" value="Hydrolase"/>
    <property type="match status" value="1"/>
</dbReference>
<dbReference type="InterPro" id="IPR036412">
    <property type="entry name" value="HAD-like_sf"/>
</dbReference>
<dbReference type="NCBIfam" id="TIGR01509">
    <property type="entry name" value="HAD-SF-IA-v3"/>
    <property type="match status" value="1"/>
</dbReference>
<name>A0ABQ5U383_9PROT</name>